<comment type="caution">
    <text evidence="11">The sequence shown here is derived from an EMBL/GenBank/DDBJ whole genome shotgun (WGS) entry which is preliminary data.</text>
</comment>
<evidence type="ECO:0000313" key="12">
    <source>
        <dbReference type="Proteomes" id="UP000297703"/>
    </source>
</evidence>
<dbReference type="GO" id="GO:0045271">
    <property type="term" value="C:respiratory chain complex I"/>
    <property type="evidence" value="ECO:0007669"/>
    <property type="project" value="InterPro"/>
</dbReference>
<reference evidence="11 12" key="1">
    <citation type="submission" date="2019-04" db="EMBL/GenBank/DDBJ databases">
        <title>Draft genome of the big-headed turtle Platysternon megacephalum.</title>
        <authorList>
            <person name="Gong S."/>
        </authorList>
    </citation>
    <scope>NUCLEOTIDE SEQUENCE [LARGE SCALE GENOMIC DNA]</scope>
    <source>
        <strain evidence="11">DO16091913</strain>
        <tissue evidence="11">Muscle</tissue>
    </source>
</reference>
<evidence type="ECO:0000256" key="2">
    <source>
        <dbReference type="ARBA" id="ARBA00008699"/>
    </source>
</evidence>
<dbReference type="GO" id="GO:0005743">
    <property type="term" value="C:mitochondrial inner membrane"/>
    <property type="evidence" value="ECO:0007669"/>
    <property type="project" value="UniProtKB-SubCell"/>
</dbReference>
<gene>
    <name evidence="11" type="ORF">DR999_PMT19673</name>
</gene>
<dbReference type="Proteomes" id="UP000297703">
    <property type="component" value="Unassembled WGS sequence"/>
</dbReference>
<keyword evidence="12" id="KW-1185">Reference proteome</keyword>
<comment type="similarity">
    <text evidence="2">Belongs to the complex I NDUFA11 subunit family.</text>
</comment>
<evidence type="ECO:0000313" key="11">
    <source>
        <dbReference type="EMBL" id="TFJ98397.1"/>
    </source>
</evidence>
<keyword evidence="8" id="KW-0472">Membrane</keyword>
<evidence type="ECO:0000256" key="6">
    <source>
        <dbReference type="ARBA" id="ARBA00022989"/>
    </source>
</evidence>
<dbReference type="PANTHER" id="PTHR21382:SF1">
    <property type="entry name" value="NADH DEHYDROGENASE [UBIQUINONE] 1 ALPHA SUBCOMPLEX SUBUNIT 11"/>
    <property type="match status" value="1"/>
</dbReference>
<dbReference type="InterPro" id="IPR039205">
    <property type="entry name" value="NDUFA11"/>
</dbReference>
<evidence type="ECO:0000256" key="3">
    <source>
        <dbReference type="ARBA" id="ARBA00018191"/>
    </source>
</evidence>
<dbReference type="STRING" id="55544.A0A4D9DPT2"/>
<evidence type="ECO:0000256" key="5">
    <source>
        <dbReference type="ARBA" id="ARBA00022792"/>
    </source>
</evidence>
<organism evidence="11 12">
    <name type="scientific">Platysternon megacephalum</name>
    <name type="common">big-headed turtle</name>
    <dbReference type="NCBI Taxonomy" id="55544"/>
    <lineage>
        <taxon>Eukaryota</taxon>
        <taxon>Metazoa</taxon>
        <taxon>Chordata</taxon>
        <taxon>Craniata</taxon>
        <taxon>Vertebrata</taxon>
        <taxon>Euteleostomi</taxon>
        <taxon>Archelosauria</taxon>
        <taxon>Testudinata</taxon>
        <taxon>Testudines</taxon>
        <taxon>Cryptodira</taxon>
        <taxon>Durocryptodira</taxon>
        <taxon>Testudinoidea</taxon>
        <taxon>Platysternidae</taxon>
        <taxon>Platysternon</taxon>
    </lineage>
</organism>
<evidence type="ECO:0000256" key="8">
    <source>
        <dbReference type="ARBA" id="ARBA00023136"/>
    </source>
</evidence>
<dbReference type="AlphaFoldDB" id="A0A4D9DPT2"/>
<keyword evidence="7" id="KW-0496">Mitochondrion</keyword>
<keyword evidence="5" id="KW-0999">Mitochondrion inner membrane</keyword>
<dbReference type="PANTHER" id="PTHR21382">
    <property type="entry name" value="NADH-UBIQUINONE OXIDOREDUCTASE SUBUNIT"/>
    <property type="match status" value="1"/>
</dbReference>
<proteinExistence type="inferred from homology"/>
<evidence type="ECO:0000256" key="1">
    <source>
        <dbReference type="ARBA" id="ARBA00004292"/>
    </source>
</evidence>
<evidence type="ECO:0000256" key="10">
    <source>
        <dbReference type="ARBA" id="ARBA00031497"/>
    </source>
</evidence>
<evidence type="ECO:0000256" key="7">
    <source>
        <dbReference type="ARBA" id="ARBA00023128"/>
    </source>
</evidence>
<dbReference type="GO" id="GO:0006120">
    <property type="term" value="P:mitochondrial electron transport, NADH to ubiquinone"/>
    <property type="evidence" value="ECO:0007669"/>
    <property type="project" value="InterPro"/>
</dbReference>
<dbReference type="OrthoDB" id="1913277at2759"/>
<dbReference type="EMBL" id="QXTE01000403">
    <property type="protein sequence ID" value="TFJ98397.1"/>
    <property type="molecule type" value="Genomic_DNA"/>
</dbReference>
<evidence type="ECO:0000256" key="9">
    <source>
        <dbReference type="ARBA" id="ARBA00030608"/>
    </source>
</evidence>
<keyword evidence="6" id="KW-1133">Transmembrane helix</keyword>
<accession>A0A4D9DPT2</accession>
<comment type="subcellular location">
    <subcellularLocation>
        <location evidence="1">Mitochondrion inner membrane</location>
        <topology evidence="1">Multi-pass membrane protein</topology>
        <orientation evidence="1">Matrix side</orientation>
    </subcellularLocation>
</comment>
<name>A0A4D9DPT2_9SAUR</name>
<keyword evidence="4" id="KW-0812">Transmembrane</keyword>
<protein>
    <recommendedName>
        <fullName evidence="3">NADH dehydrogenase [ubiquinone] 1 alpha subcomplex subunit 11</fullName>
    </recommendedName>
    <alternativeName>
        <fullName evidence="9">Complex I-B14.7</fullName>
    </alternativeName>
    <alternativeName>
        <fullName evidence="10">NADH-ubiquinone oxidoreductase subunit B14.7</fullName>
    </alternativeName>
</protein>
<reference evidence="11 12" key="2">
    <citation type="submission" date="2019-04" db="EMBL/GenBank/DDBJ databases">
        <title>The genome sequence of big-headed turtle.</title>
        <authorList>
            <person name="Gong S."/>
        </authorList>
    </citation>
    <scope>NUCLEOTIDE SEQUENCE [LARGE SCALE GENOMIC DNA]</scope>
    <source>
        <strain evidence="11">DO16091913</strain>
        <tissue evidence="11">Muscle</tissue>
    </source>
</reference>
<sequence length="201" mass="21283">MDPAFPGPLGRASPCACARWLTEARSQRGNKRRSREREEGVARLYLGREFSRCFVSCPCGAAAVAMAGYWDIPEGTDCVRRTWITGRLGAGLGLIGSAYHIVLLPPESVFKGVQTAATSTVTMATLGAVFGLTTCLSAHIREDPEDALNYFIGGCASGLVLGARTHSYATGSSACVALGLLAAFTKIGKREGWKITGPPRL</sequence>
<evidence type="ECO:0000256" key="4">
    <source>
        <dbReference type="ARBA" id="ARBA00022692"/>
    </source>
</evidence>